<dbReference type="AlphaFoldDB" id="A0A5D2HQA3"/>
<dbReference type="PANTHER" id="PTHR33731:SF17">
    <property type="entry name" value="ORGAN-SPECIFIC PROTEIN P4-LIKE"/>
    <property type="match status" value="1"/>
</dbReference>
<feature type="compositionally biased region" description="Basic and acidic residues" evidence="1">
    <location>
        <begin position="79"/>
        <end position="94"/>
    </location>
</feature>
<evidence type="ECO:0000313" key="3">
    <source>
        <dbReference type="EMBL" id="TYH31869.1"/>
    </source>
</evidence>
<evidence type="ECO:0000313" key="4">
    <source>
        <dbReference type="Proteomes" id="UP000323506"/>
    </source>
</evidence>
<keyword evidence="4" id="KW-1185">Reference proteome</keyword>
<dbReference type="Pfam" id="PF10950">
    <property type="entry name" value="Organ_specific"/>
    <property type="match status" value="1"/>
</dbReference>
<gene>
    <name evidence="3" type="ORF">ES288_A01G206400v1</name>
</gene>
<sequence length="109" mass="13038">MKTLFFFFIFCSFLLYGNLNHARKEPRDYWKSVMKDQPIPAAIQGLLHQDEASAKDSENFVKDFDSRHSFIIYHSNLKHKEEEEDKTYVKDLKNQKQHKSDKKNQTEKP</sequence>
<name>A0A5D2HQA3_GOSDA</name>
<reference evidence="3 4" key="1">
    <citation type="submission" date="2019-06" db="EMBL/GenBank/DDBJ databases">
        <title>WGS assembly of Gossypium darwinii.</title>
        <authorList>
            <person name="Chen Z.J."/>
            <person name="Sreedasyam A."/>
            <person name="Ando A."/>
            <person name="Song Q."/>
            <person name="De L."/>
            <person name="Hulse-Kemp A."/>
            <person name="Ding M."/>
            <person name="Ye W."/>
            <person name="Kirkbride R."/>
            <person name="Jenkins J."/>
            <person name="Plott C."/>
            <person name="Lovell J."/>
            <person name="Lin Y.-M."/>
            <person name="Vaughn R."/>
            <person name="Liu B."/>
            <person name="Li W."/>
            <person name="Simpson S."/>
            <person name="Scheffler B."/>
            <person name="Saski C."/>
            <person name="Grover C."/>
            <person name="Hu G."/>
            <person name="Conover J."/>
            <person name="Carlson J."/>
            <person name="Shu S."/>
            <person name="Boston L."/>
            <person name="Williams M."/>
            <person name="Peterson D."/>
            <person name="Mcgee K."/>
            <person name="Jones D."/>
            <person name="Wendel J."/>
            <person name="Stelly D."/>
            <person name="Grimwood J."/>
            <person name="Schmutz J."/>
        </authorList>
    </citation>
    <scope>NUCLEOTIDE SEQUENCE [LARGE SCALE GENOMIC DNA]</scope>
    <source>
        <strain evidence="3">1808015.09</strain>
    </source>
</reference>
<protein>
    <recommendedName>
        <fullName evidence="5">Organ-specific protein P4</fullName>
    </recommendedName>
</protein>
<feature type="chain" id="PRO_5022821021" description="Organ-specific protein P4" evidence="2">
    <location>
        <begin position="23"/>
        <end position="109"/>
    </location>
</feature>
<dbReference type="EMBL" id="CM017688">
    <property type="protein sequence ID" value="TYH31869.1"/>
    <property type="molecule type" value="Genomic_DNA"/>
</dbReference>
<proteinExistence type="predicted"/>
<dbReference type="Proteomes" id="UP000323506">
    <property type="component" value="Chromosome A01"/>
</dbReference>
<evidence type="ECO:0000256" key="2">
    <source>
        <dbReference type="SAM" id="SignalP"/>
    </source>
</evidence>
<organism evidence="3 4">
    <name type="scientific">Gossypium darwinii</name>
    <name type="common">Darwin's cotton</name>
    <name type="synonym">Gossypium barbadense var. darwinii</name>
    <dbReference type="NCBI Taxonomy" id="34276"/>
    <lineage>
        <taxon>Eukaryota</taxon>
        <taxon>Viridiplantae</taxon>
        <taxon>Streptophyta</taxon>
        <taxon>Embryophyta</taxon>
        <taxon>Tracheophyta</taxon>
        <taxon>Spermatophyta</taxon>
        <taxon>Magnoliopsida</taxon>
        <taxon>eudicotyledons</taxon>
        <taxon>Gunneridae</taxon>
        <taxon>Pentapetalae</taxon>
        <taxon>rosids</taxon>
        <taxon>malvids</taxon>
        <taxon>Malvales</taxon>
        <taxon>Malvaceae</taxon>
        <taxon>Malvoideae</taxon>
        <taxon>Gossypium</taxon>
    </lineage>
</organism>
<keyword evidence="2" id="KW-0732">Signal</keyword>
<dbReference type="PANTHER" id="PTHR33731">
    <property type="entry name" value="PROTEIN, PUTATIVE-RELATED"/>
    <property type="match status" value="1"/>
</dbReference>
<feature type="signal peptide" evidence="2">
    <location>
        <begin position="1"/>
        <end position="22"/>
    </location>
</feature>
<evidence type="ECO:0008006" key="5">
    <source>
        <dbReference type="Google" id="ProtNLM"/>
    </source>
</evidence>
<feature type="region of interest" description="Disordered" evidence="1">
    <location>
        <begin position="79"/>
        <end position="109"/>
    </location>
</feature>
<accession>A0A5D2HQA3</accession>
<dbReference type="InterPro" id="IPR024489">
    <property type="entry name" value="Organ_specific_prot"/>
</dbReference>
<evidence type="ECO:0000256" key="1">
    <source>
        <dbReference type="SAM" id="MobiDB-lite"/>
    </source>
</evidence>